<dbReference type="SUPFAM" id="SSF57667">
    <property type="entry name" value="beta-beta-alpha zinc fingers"/>
    <property type="match status" value="3"/>
</dbReference>
<dbReference type="PROSITE" id="PS50157">
    <property type="entry name" value="ZINC_FINGER_C2H2_2"/>
    <property type="match status" value="3"/>
</dbReference>
<dbReference type="FunFam" id="3.30.160.60:FF:002343">
    <property type="entry name" value="Zinc finger protein 33A"/>
    <property type="match status" value="1"/>
</dbReference>
<dbReference type="Gene3D" id="3.30.160.60">
    <property type="entry name" value="Classic Zinc Finger"/>
    <property type="match status" value="4"/>
</dbReference>
<evidence type="ECO:0000313" key="14">
    <source>
        <dbReference type="Ensembl" id="ENSPSNP00000019930.1"/>
    </source>
</evidence>
<evidence type="ECO:0000256" key="1">
    <source>
        <dbReference type="ARBA" id="ARBA00004123"/>
    </source>
</evidence>
<keyword evidence="6" id="KW-0805">Transcription regulation</keyword>
<dbReference type="PANTHER" id="PTHR24399:SF23">
    <property type="entry name" value="C2H2-TYPE DOMAIN-CONTAINING PROTEIN"/>
    <property type="match status" value="1"/>
</dbReference>
<dbReference type="GO" id="GO:0005654">
    <property type="term" value="C:nucleoplasm"/>
    <property type="evidence" value="ECO:0007669"/>
    <property type="project" value="TreeGrafter"/>
</dbReference>
<proteinExistence type="predicted"/>
<name>A0A8C9CAL0_PHOSS</name>
<dbReference type="InterPro" id="IPR013087">
    <property type="entry name" value="Znf_C2H2_type"/>
</dbReference>
<dbReference type="Ensembl" id="ENSPSNT00000022451.1">
    <property type="protein sequence ID" value="ENSPSNP00000019930.1"/>
    <property type="gene ID" value="ENSPSNG00000014545.1"/>
</dbReference>
<evidence type="ECO:0000256" key="12">
    <source>
        <dbReference type="SAM" id="SignalP"/>
    </source>
</evidence>
<evidence type="ECO:0000259" key="13">
    <source>
        <dbReference type="PROSITE" id="PS50157"/>
    </source>
</evidence>
<comment type="subcellular location">
    <subcellularLocation>
        <location evidence="1">Nucleus</location>
    </subcellularLocation>
</comment>
<keyword evidence="8" id="KW-0804">Transcription</keyword>
<feature type="chain" id="PRO_5034321539" description="C2H2-type domain-containing protein" evidence="12">
    <location>
        <begin position="29"/>
        <end position="350"/>
    </location>
</feature>
<evidence type="ECO:0000256" key="5">
    <source>
        <dbReference type="ARBA" id="ARBA00022833"/>
    </source>
</evidence>
<accession>A0A8C9CAL0</accession>
<keyword evidence="2" id="KW-0479">Metal-binding</keyword>
<feature type="domain" description="C2H2-type" evidence="13">
    <location>
        <begin position="298"/>
        <end position="325"/>
    </location>
</feature>
<evidence type="ECO:0000256" key="6">
    <source>
        <dbReference type="ARBA" id="ARBA00023015"/>
    </source>
</evidence>
<evidence type="ECO:0000256" key="9">
    <source>
        <dbReference type="ARBA" id="ARBA00023242"/>
    </source>
</evidence>
<evidence type="ECO:0000256" key="8">
    <source>
        <dbReference type="ARBA" id="ARBA00023163"/>
    </source>
</evidence>
<evidence type="ECO:0000256" key="7">
    <source>
        <dbReference type="ARBA" id="ARBA00023125"/>
    </source>
</evidence>
<keyword evidence="4 10" id="KW-0863">Zinc-finger</keyword>
<evidence type="ECO:0000256" key="3">
    <source>
        <dbReference type="ARBA" id="ARBA00022737"/>
    </source>
</evidence>
<dbReference type="PROSITE" id="PS00028">
    <property type="entry name" value="ZINC_FINGER_C2H2_1"/>
    <property type="match status" value="2"/>
</dbReference>
<dbReference type="FunFam" id="3.30.160.60:FF:000446">
    <property type="entry name" value="Zinc finger protein"/>
    <property type="match status" value="2"/>
</dbReference>
<keyword evidence="5" id="KW-0862">Zinc</keyword>
<reference evidence="14" key="3">
    <citation type="submission" date="2025-09" db="UniProtKB">
        <authorList>
            <consortium name="Ensembl"/>
        </authorList>
    </citation>
    <scope>IDENTIFICATION</scope>
</reference>
<feature type="region of interest" description="Disordered" evidence="11">
    <location>
        <begin position="71"/>
        <end position="96"/>
    </location>
</feature>
<evidence type="ECO:0000256" key="10">
    <source>
        <dbReference type="PROSITE-ProRule" id="PRU00042"/>
    </source>
</evidence>
<dbReference type="SMART" id="SM00355">
    <property type="entry name" value="ZnF_C2H2"/>
    <property type="match status" value="3"/>
</dbReference>
<dbReference type="GO" id="GO:0008270">
    <property type="term" value="F:zinc ion binding"/>
    <property type="evidence" value="ECO:0007669"/>
    <property type="project" value="UniProtKB-KW"/>
</dbReference>
<keyword evidence="7" id="KW-0238">DNA-binding</keyword>
<reference evidence="14" key="1">
    <citation type="submission" date="2019-08" db="EMBL/GenBank/DDBJ databases">
        <title>Phocoena sinus (Vaquita) genome, mPhoSin1, primary haplotype.</title>
        <authorList>
            <person name="Morin P."/>
            <person name="Mountcastle J."/>
            <person name="Fungtammasan C."/>
            <person name="Rhie A."/>
            <person name="Rojas-Bracho L."/>
            <person name="Smith C.R."/>
            <person name="Taylor B.L."/>
            <person name="Gulland F.M.D."/>
            <person name="Musser W."/>
            <person name="Houck M."/>
            <person name="Haase B."/>
            <person name="Paez S."/>
            <person name="Howe K."/>
            <person name="Torrance J."/>
            <person name="Formenti G."/>
            <person name="Phillippy A."/>
            <person name="Ryder O."/>
            <person name="Jarvis E.D."/>
            <person name="Fedrigo O."/>
        </authorList>
    </citation>
    <scope>NUCLEOTIDE SEQUENCE [LARGE SCALE GENOMIC DNA]</scope>
</reference>
<dbReference type="GO" id="GO:0000978">
    <property type="term" value="F:RNA polymerase II cis-regulatory region sequence-specific DNA binding"/>
    <property type="evidence" value="ECO:0007669"/>
    <property type="project" value="TreeGrafter"/>
</dbReference>
<evidence type="ECO:0000256" key="11">
    <source>
        <dbReference type="SAM" id="MobiDB-lite"/>
    </source>
</evidence>
<dbReference type="PANTHER" id="PTHR24399">
    <property type="entry name" value="ZINC FINGER AND BTB DOMAIN-CONTAINING"/>
    <property type="match status" value="1"/>
</dbReference>
<keyword evidence="15" id="KW-1185">Reference proteome</keyword>
<feature type="compositionally biased region" description="Basic and acidic residues" evidence="11">
    <location>
        <begin position="159"/>
        <end position="168"/>
    </location>
</feature>
<organism evidence="14 15">
    <name type="scientific">Phocoena sinus</name>
    <name type="common">Vaquita</name>
    <dbReference type="NCBI Taxonomy" id="42100"/>
    <lineage>
        <taxon>Eukaryota</taxon>
        <taxon>Metazoa</taxon>
        <taxon>Chordata</taxon>
        <taxon>Craniata</taxon>
        <taxon>Vertebrata</taxon>
        <taxon>Euteleostomi</taxon>
        <taxon>Mammalia</taxon>
        <taxon>Eutheria</taxon>
        <taxon>Laurasiatheria</taxon>
        <taxon>Artiodactyla</taxon>
        <taxon>Whippomorpha</taxon>
        <taxon>Cetacea</taxon>
        <taxon>Odontoceti</taxon>
        <taxon>Phocoenidae</taxon>
        <taxon>Phocoena</taxon>
    </lineage>
</organism>
<dbReference type="GO" id="GO:0001227">
    <property type="term" value="F:DNA-binding transcription repressor activity, RNA polymerase II-specific"/>
    <property type="evidence" value="ECO:0007669"/>
    <property type="project" value="TreeGrafter"/>
</dbReference>
<dbReference type="InterPro" id="IPR036236">
    <property type="entry name" value="Znf_C2H2_sf"/>
</dbReference>
<feature type="domain" description="C2H2-type" evidence="13">
    <location>
        <begin position="326"/>
        <end position="350"/>
    </location>
</feature>
<keyword evidence="12" id="KW-0732">Signal</keyword>
<evidence type="ECO:0000256" key="4">
    <source>
        <dbReference type="ARBA" id="ARBA00022771"/>
    </source>
</evidence>
<feature type="region of interest" description="Disordered" evidence="11">
    <location>
        <begin position="145"/>
        <end position="179"/>
    </location>
</feature>
<protein>
    <recommendedName>
        <fullName evidence="13">C2H2-type domain-containing protein</fullName>
    </recommendedName>
</protein>
<dbReference type="AlphaFoldDB" id="A0A8C9CAL0"/>
<dbReference type="Pfam" id="PF00096">
    <property type="entry name" value="zf-C2H2"/>
    <property type="match status" value="1"/>
</dbReference>
<dbReference type="Proteomes" id="UP000694554">
    <property type="component" value="Chromosome 19"/>
</dbReference>
<feature type="domain" description="C2H2-type" evidence="13">
    <location>
        <begin position="270"/>
        <end position="297"/>
    </location>
</feature>
<evidence type="ECO:0000256" key="2">
    <source>
        <dbReference type="ARBA" id="ARBA00022723"/>
    </source>
</evidence>
<keyword evidence="9" id="KW-0539">Nucleus</keyword>
<keyword evidence="3" id="KW-0677">Repeat</keyword>
<evidence type="ECO:0000313" key="15">
    <source>
        <dbReference type="Proteomes" id="UP000694554"/>
    </source>
</evidence>
<dbReference type="GeneTree" id="ENSGT00940000163048"/>
<feature type="signal peptide" evidence="12">
    <location>
        <begin position="1"/>
        <end position="28"/>
    </location>
</feature>
<reference evidence="14" key="2">
    <citation type="submission" date="2025-08" db="UniProtKB">
        <authorList>
            <consortium name="Ensembl"/>
        </authorList>
    </citation>
    <scope>IDENTIFICATION</scope>
</reference>
<sequence>MWHLVLDQFMICMLLGCQVLVKESGVQSCKDMEDMLRNNQKPRKWTTVRIQGDEYLVQSLDIETFEIELSDTNDEKDLPRDPQSLVSEIPPKNGQQVSQELQNPARAKELSRGWDQNGLLPEIIPETGELEGLTPNENLEKDLMEDTEETRTLQSQELELPKRREGEVSTKSGYRRGSPRGLRRFKRKLANVPSSHEVHQEGATRTSLFSGQFESHSVVSPSTVGPTSLLEGKEKRFPYQFQVTLHQRTHTGERPFQCNICWIHTGEKPYCCDLCPKKLTHNSTLHAHKRTHTKEKPFRYEHCDKAFSHRGNLSVHRCTHSGLKPYVCPECHSALRQLGSFKRHQKTHSK</sequence>